<proteinExistence type="predicted"/>
<feature type="transmembrane region" description="Helical" evidence="1">
    <location>
        <begin position="334"/>
        <end position="352"/>
    </location>
</feature>
<dbReference type="InterPro" id="IPR018580">
    <property type="entry name" value="Uncharacterised_YfhO"/>
</dbReference>
<keyword evidence="1" id="KW-1133">Transmembrane helix</keyword>
<feature type="transmembrane region" description="Helical" evidence="1">
    <location>
        <begin position="364"/>
        <end position="383"/>
    </location>
</feature>
<feature type="transmembrane region" description="Helical" evidence="1">
    <location>
        <begin position="128"/>
        <end position="146"/>
    </location>
</feature>
<dbReference type="PANTHER" id="PTHR38454">
    <property type="entry name" value="INTEGRAL MEMBRANE PROTEIN-RELATED"/>
    <property type="match status" value="1"/>
</dbReference>
<evidence type="ECO:0000313" key="2">
    <source>
        <dbReference type="EMBL" id="QDB78476.1"/>
    </source>
</evidence>
<keyword evidence="1" id="KW-0472">Membrane</keyword>
<dbReference type="RefSeq" id="WP_139073808.1">
    <property type="nucleotide sequence ID" value="NZ_CP040899.1"/>
</dbReference>
<protein>
    <submittedName>
        <fullName evidence="2">YfhO family protein</fullName>
    </submittedName>
</protein>
<gene>
    <name evidence="2" type="ORF">FE251_03100</name>
</gene>
<organism evidence="2 3">
    <name type="scientific">Georgenia wutianyii</name>
    <dbReference type="NCBI Taxonomy" id="2585135"/>
    <lineage>
        <taxon>Bacteria</taxon>
        <taxon>Bacillati</taxon>
        <taxon>Actinomycetota</taxon>
        <taxon>Actinomycetes</taxon>
        <taxon>Micrococcales</taxon>
        <taxon>Bogoriellaceae</taxon>
        <taxon>Georgenia</taxon>
    </lineage>
</organism>
<sequence>MTAAQERRRARLGTVAAWAPLVALVVLLLGPALVGAQLFAAGDLIERQAPWAEASTVETVTNACVSDTVDAALPHALSFRDRIAAGDAAPLWESSASAGTILGAAPFQGVVSPIFLATLPLPDVLFPAWMKLLEIGVVLLGTVLWARRLGLSVAAGALGGFLYATSGYLVMWTGWPQTRTAAFFPLVFWAVERIVQDRTLRSALPLPFVVAGVVLGGFPAIVVHTVYLAALYGVVRLVVLNRRERPAPGGSPWRRWGRAPALAAAGGLAGLALVAFQVVPWAQQLRESVDLERRASAWQLTLDWPEILTMAYPEALGSCASGAARWGSLIPVEGVSFVGAGALVLCVAALVMPPASDRLRAVRGFLLLAIVLTLAVTFVGGGLNYLVQLLPGMGGSGLQRTRAVGGLMFAMLAAVGFDSLVRGPRPGVGRRRWALAAAVAVVAALGVAALLVREVAPGPAEWAQARPSVVLGLVAGVLVAAAWAAVLVRPRPAQVVAAVLVPLVLAVEGITFAAAWWPRADPDTLYRDTRTDAFLSENLGHDRMVGMYGAYWYSAAQVPGLRSLSGHTFTPEEWRALLLAADKGMFRSATSHSLSSPQALTSPVLDRFATRYAVMDTHVIPPGSFWGDGEQGTGVVRAGAGADGPVAARTVEAGTPVRAALVELAEPLGDVPEGGDPGRLVVEALDEDGKVLATGSRRLRDGESGVVGVALAGEELPTDGPVTLQVRVEGGPGVELRAAGDNEAQRGEAWLGVIVAGDDDLTLVDTTDALVLERENALPRFRWASDAAECTDAPECAALMAQVPGSTVLLEDADVAAFDGAGAEIEVLRDDDDLQQVRVEADGAGMLVVADGVHSGWVARLDGQEVPILTADHAMRGVAVPAGEHVVELSYEPTGWGALPWVAGATAVGLLGLWLWLARAGRPADRPRHATGR</sequence>
<evidence type="ECO:0000313" key="3">
    <source>
        <dbReference type="Proteomes" id="UP000313948"/>
    </source>
</evidence>
<evidence type="ECO:0000256" key="1">
    <source>
        <dbReference type="SAM" id="Phobius"/>
    </source>
</evidence>
<keyword evidence="1" id="KW-0812">Transmembrane</keyword>
<feature type="transmembrane region" description="Helical" evidence="1">
    <location>
        <begin position="468"/>
        <end position="488"/>
    </location>
</feature>
<feature type="transmembrane region" description="Helical" evidence="1">
    <location>
        <begin position="898"/>
        <end position="918"/>
    </location>
</feature>
<accession>A0ABX5VL89</accession>
<feature type="transmembrane region" description="Helical" evidence="1">
    <location>
        <begin position="495"/>
        <end position="517"/>
    </location>
</feature>
<feature type="transmembrane region" description="Helical" evidence="1">
    <location>
        <begin position="208"/>
        <end position="239"/>
    </location>
</feature>
<feature type="transmembrane region" description="Helical" evidence="1">
    <location>
        <begin position="433"/>
        <end position="456"/>
    </location>
</feature>
<keyword evidence="3" id="KW-1185">Reference proteome</keyword>
<reference evidence="2 3" key="1">
    <citation type="submission" date="2019-05" db="EMBL/GenBank/DDBJ databases">
        <title>Georgenia *** sp. nov., and Georgenia *** sp. nov., isolated from the intestinal contents of plateau pika (Ochotona curzoniae) in the Qinghai-Tibet plateau of China.</title>
        <authorList>
            <person name="Tian Z."/>
        </authorList>
    </citation>
    <scope>NUCLEOTIDE SEQUENCE [LARGE SCALE GENOMIC DNA]</scope>
    <source>
        <strain evidence="2 3">Z294</strain>
    </source>
</reference>
<feature type="transmembrane region" description="Helical" evidence="1">
    <location>
        <begin position="259"/>
        <end position="279"/>
    </location>
</feature>
<feature type="transmembrane region" description="Helical" evidence="1">
    <location>
        <begin position="153"/>
        <end position="175"/>
    </location>
</feature>
<feature type="transmembrane region" description="Helical" evidence="1">
    <location>
        <begin position="403"/>
        <end position="421"/>
    </location>
</feature>
<feature type="transmembrane region" description="Helical" evidence="1">
    <location>
        <begin position="12"/>
        <end position="34"/>
    </location>
</feature>
<dbReference type="Proteomes" id="UP000313948">
    <property type="component" value="Chromosome"/>
</dbReference>
<dbReference type="PANTHER" id="PTHR38454:SF1">
    <property type="entry name" value="INTEGRAL MEMBRANE PROTEIN"/>
    <property type="match status" value="1"/>
</dbReference>
<name>A0ABX5VL89_9MICO</name>
<dbReference type="EMBL" id="CP040899">
    <property type="protein sequence ID" value="QDB78476.1"/>
    <property type="molecule type" value="Genomic_DNA"/>
</dbReference>